<proteinExistence type="predicted"/>
<keyword evidence="2" id="KW-1185">Reference proteome</keyword>
<evidence type="ECO:0000313" key="1">
    <source>
        <dbReference type="EMBL" id="VDP69951.1"/>
    </source>
</evidence>
<dbReference type="Proteomes" id="UP000269396">
    <property type="component" value="Unassembled WGS sequence"/>
</dbReference>
<name>A0A3P8FJV7_9TREM</name>
<sequence length="46" mass="5755">MSKMLNVRWANTISDSLLWKRINQLPDEEEIRKRRWKWIGNTLWKL</sequence>
<accession>A0A3P8FJV7</accession>
<evidence type="ECO:0000313" key="2">
    <source>
        <dbReference type="Proteomes" id="UP000269396"/>
    </source>
</evidence>
<organism evidence="1 2">
    <name type="scientific">Schistosoma mattheei</name>
    <dbReference type="NCBI Taxonomy" id="31246"/>
    <lineage>
        <taxon>Eukaryota</taxon>
        <taxon>Metazoa</taxon>
        <taxon>Spiralia</taxon>
        <taxon>Lophotrochozoa</taxon>
        <taxon>Platyhelminthes</taxon>
        <taxon>Trematoda</taxon>
        <taxon>Digenea</taxon>
        <taxon>Strigeidida</taxon>
        <taxon>Schistosomatoidea</taxon>
        <taxon>Schistosomatidae</taxon>
        <taxon>Schistosoma</taxon>
    </lineage>
</organism>
<protein>
    <submittedName>
        <fullName evidence="1">Uncharacterized protein</fullName>
    </submittedName>
</protein>
<gene>
    <name evidence="1" type="ORF">SMTD_LOCUS15941</name>
</gene>
<dbReference type="AlphaFoldDB" id="A0A3P8FJV7"/>
<reference evidence="1 2" key="1">
    <citation type="submission" date="2018-11" db="EMBL/GenBank/DDBJ databases">
        <authorList>
            <consortium name="Pathogen Informatics"/>
        </authorList>
    </citation>
    <scope>NUCLEOTIDE SEQUENCE [LARGE SCALE GENOMIC DNA]</scope>
    <source>
        <strain>Denwood</strain>
        <strain evidence="2">Zambia</strain>
    </source>
</reference>
<dbReference type="EMBL" id="UZAL01036510">
    <property type="protein sequence ID" value="VDP69951.1"/>
    <property type="molecule type" value="Genomic_DNA"/>
</dbReference>